<gene>
    <name evidence="3" type="ORF">H8B19_15335</name>
</gene>
<keyword evidence="4" id="KW-1185">Reference proteome</keyword>
<feature type="signal peptide" evidence="2">
    <location>
        <begin position="1"/>
        <end position="27"/>
    </location>
</feature>
<protein>
    <submittedName>
        <fullName evidence="3">PepSY domain-containing protein</fullName>
    </submittedName>
</protein>
<evidence type="ECO:0000256" key="2">
    <source>
        <dbReference type="SAM" id="SignalP"/>
    </source>
</evidence>
<accession>A0A8J6IXV6</accession>
<feature type="chain" id="PRO_5035165863" evidence="2">
    <location>
        <begin position="28"/>
        <end position="115"/>
    </location>
</feature>
<feature type="compositionally biased region" description="Basic and acidic residues" evidence="1">
    <location>
        <begin position="40"/>
        <end position="56"/>
    </location>
</feature>
<evidence type="ECO:0000256" key="1">
    <source>
        <dbReference type="SAM" id="MobiDB-lite"/>
    </source>
</evidence>
<reference evidence="3" key="2">
    <citation type="submission" date="2020-08" db="EMBL/GenBank/DDBJ databases">
        <authorList>
            <person name="Lai Q."/>
        </authorList>
    </citation>
    <scope>NUCLEOTIDE SEQUENCE</scope>
    <source>
        <strain evidence="3">S27-2</strain>
    </source>
</reference>
<comment type="caution">
    <text evidence="3">The sequence shown here is derived from an EMBL/GenBank/DDBJ whole genome shotgun (WGS) entry which is preliminary data.</text>
</comment>
<feature type="region of interest" description="Disordered" evidence="1">
    <location>
        <begin position="30"/>
        <end position="115"/>
    </location>
</feature>
<proteinExistence type="predicted"/>
<dbReference type="EMBL" id="JACNEP010000015">
    <property type="protein sequence ID" value="MBC3767253.1"/>
    <property type="molecule type" value="Genomic_DNA"/>
</dbReference>
<keyword evidence="2" id="KW-0732">Signal</keyword>
<sequence>MFRTTSIMNSLTLCAFLLMFVTSSALALPEQKQQQQKRQIQRDPPKVQQRREHIDRSQAIQRARRETQGRVLKVNQNRERFQIKMLQKSGRVRSIHVDKHSGEVTNPKPRTKDNR</sequence>
<dbReference type="Proteomes" id="UP000601768">
    <property type="component" value="Unassembled WGS sequence"/>
</dbReference>
<dbReference type="AlphaFoldDB" id="A0A8J6IXV6"/>
<evidence type="ECO:0000313" key="3">
    <source>
        <dbReference type="EMBL" id="MBC3767253.1"/>
    </source>
</evidence>
<evidence type="ECO:0000313" key="4">
    <source>
        <dbReference type="Proteomes" id="UP000601768"/>
    </source>
</evidence>
<dbReference type="RefSeq" id="WP_186507771.1">
    <property type="nucleotide sequence ID" value="NZ_JACNEP010000015.1"/>
</dbReference>
<reference evidence="3" key="1">
    <citation type="journal article" date="2018" name="Int. J. Syst. Evol. Microbiol.">
        <title>Neptunicella marina gen. nov., sp. nov., isolated from surface seawater.</title>
        <authorList>
            <person name="Liu X."/>
            <person name="Lai Q."/>
            <person name="Du Y."/>
            <person name="Zhang X."/>
            <person name="Liu Z."/>
            <person name="Sun F."/>
            <person name="Shao Z."/>
        </authorList>
    </citation>
    <scope>NUCLEOTIDE SEQUENCE</scope>
    <source>
        <strain evidence="3">S27-2</strain>
    </source>
</reference>
<name>A0A8J6IXV6_9ALTE</name>
<organism evidence="3 4">
    <name type="scientific">Neptunicella marina</name>
    <dbReference type="NCBI Taxonomy" id="2125989"/>
    <lineage>
        <taxon>Bacteria</taxon>
        <taxon>Pseudomonadati</taxon>
        <taxon>Pseudomonadota</taxon>
        <taxon>Gammaproteobacteria</taxon>
        <taxon>Alteromonadales</taxon>
        <taxon>Alteromonadaceae</taxon>
        <taxon>Neptunicella</taxon>
    </lineage>
</organism>